<dbReference type="InterPro" id="IPR029479">
    <property type="entry name" value="Nitroreductase"/>
</dbReference>
<dbReference type="Proteomes" id="UP000324176">
    <property type="component" value="Unassembled WGS sequence"/>
</dbReference>
<dbReference type="AlphaFoldDB" id="A0A0F7KFS7"/>
<evidence type="ECO:0000313" key="3">
    <source>
        <dbReference type="EMBL" id="TYP87311.1"/>
    </source>
</evidence>
<proteinExistence type="predicted"/>
<dbReference type="PANTHER" id="PTHR42741">
    <property type="entry name" value="NITROREDUCTASE FAMILY PROTEIN"/>
    <property type="match status" value="1"/>
</dbReference>
<dbReference type="EMBL" id="VNHT01000026">
    <property type="protein sequence ID" value="TYP87311.1"/>
    <property type="molecule type" value="Genomic_DNA"/>
</dbReference>
<dbReference type="GO" id="GO:0016491">
    <property type="term" value="F:oxidoreductase activity"/>
    <property type="evidence" value="ECO:0007669"/>
    <property type="project" value="InterPro"/>
</dbReference>
<dbReference type="OrthoDB" id="9801593at2"/>
<dbReference type="SUPFAM" id="SSF55469">
    <property type="entry name" value="FMN-dependent nitroreductase-like"/>
    <property type="match status" value="2"/>
</dbReference>
<reference evidence="2 4" key="2">
    <citation type="journal article" date="2016" name="Genome Announc.">
        <title>Genome Sequence of Nitrosomonas communis Strain Nm2, a Mesophilic Ammonia-Oxidizing Bacterium Isolated from Mediterranean Soil.</title>
        <authorList>
            <person name="Kozlowski J.A."/>
            <person name="Kits K.D."/>
            <person name="Stein L.Y."/>
        </authorList>
    </citation>
    <scope>NUCLEOTIDE SEQUENCE [LARGE SCALE GENOMIC DNA]</scope>
    <source>
        <strain evidence="2 4">Nm2</strain>
    </source>
</reference>
<dbReference type="RefSeq" id="WP_046849778.1">
    <property type="nucleotide sequence ID" value="NZ_CP011451.1"/>
</dbReference>
<evidence type="ECO:0000313" key="2">
    <source>
        <dbReference type="EMBL" id="AKH37704.1"/>
    </source>
</evidence>
<dbReference type="EMBL" id="CP011451">
    <property type="protein sequence ID" value="AKH37704.1"/>
    <property type="molecule type" value="Genomic_DNA"/>
</dbReference>
<gene>
    <name evidence="2" type="ORF">AAW31_07630</name>
    <name evidence="3" type="ORF">BCL69_102632</name>
</gene>
<reference evidence="4" key="1">
    <citation type="submission" date="2015-05" db="EMBL/GenBank/DDBJ databases">
        <title>Draft genome of Nitrosomonas communis strain Nm2.</title>
        <authorList>
            <person name="Kozlowski J.A."/>
            <person name="Kits K.D."/>
            <person name="Stein L.Y."/>
        </authorList>
    </citation>
    <scope>NUCLEOTIDE SEQUENCE [LARGE SCALE GENOMIC DNA]</scope>
    <source>
        <strain evidence="4">Nm2</strain>
    </source>
</reference>
<organism evidence="2 4">
    <name type="scientific">Nitrosomonas communis</name>
    <dbReference type="NCBI Taxonomy" id="44574"/>
    <lineage>
        <taxon>Bacteria</taxon>
        <taxon>Pseudomonadati</taxon>
        <taxon>Pseudomonadota</taxon>
        <taxon>Betaproteobacteria</taxon>
        <taxon>Nitrosomonadales</taxon>
        <taxon>Nitrosomonadaceae</taxon>
        <taxon>Nitrosomonas</taxon>
    </lineage>
</organism>
<dbReference type="PATRIC" id="fig|44574.3.peg.1850"/>
<dbReference type="CDD" id="cd02142">
    <property type="entry name" value="McbC_SagB-like_oxidoreductase"/>
    <property type="match status" value="2"/>
</dbReference>
<feature type="domain" description="Nitroreductase" evidence="1">
    <location>
        <begin position="102"/>
        <end position="222"/>
    </location>
</feature>
<reference evidence="3 5" key="3">
    <citation type="submission" date="2019-07" db="EMBL/GenBank/DDBJ databases">
        <title>Active sludge and wastewater microbial communities from Klosterneuburg, Austria.</title>
        <authorList>
            <person name="Wagner M."/>
        </authorList>
    </citation>
    <scope>NUCLEOTIDE SEQUENCE [LARGE SCALE GENOMIC DNA]</scope>
    <source>
        <strain evidence="3 5">Nm2</strain>
    </source>
</reference>
<dbReference type="KEGG" id="nco:AAW31_07630"/>
<evidence type="ECO:0000259" key="1">
    <source>
        <dbReference type="Pfam" id="PF00881"/>
    </source>
</evidence>
<dbReference type="PANTHER" id="PTHR42741:SF3">
    <property type="entry name" value="NITROREDUCTASE FAMILY PROTEIN"/>
    <property type="match status" value="1"/>
</dbReference>
<name>A0A0F7KFS7_9PROT</name>
<evidence type="ECO:0000313" key="4">
    <source>
        <dbReference type="Proteomes" id="UP000034156"/>
    </source>
</evidence>
<accession>A0A0F7KFS7</accession>
<keyword evidence="4" id="KW-1185">Reference proteome</keyword>
<sequence>MNNNALSTIIAYHEASKHRLDGYAPGPGNLDWVNQPDPFRRYAGTQLCKLSLRAAPLQTPFSEVRSGRRQTLAAINLANLATLLELSLGLSAWKEYGGSRWALRCNPSSGNLHPTECYVLAAARDGLASGVHHYVSYDHALERRAEADSDWGSEFADGFVLVLTSIHWREAWKYGLRAYRYCQHDCGHALAAVSYAAATLGWRAQVLENWHDVVLAALTGVARTGEFAEHESEAVDVALWIGCGNAPKLLYTAQTAAALASGLNFVGQANHLSARHVHWAGIDAVHLAAERPVPHSSSLTLSTQWPPLAVIDCLQNADALIRQRRSAMGFDGVSAMPAERWFTILDALLPRPGLPPWEIWQRLPRVHLILFVHRVIGVTPGVYLLLRDKSVMSALRQAIREDADWAEVPGAPRHLGLFRLFAGDVRDTARLISCHQDIAADSCFSLGMLAEFETALNEGAWHYRELFHEAGMIGQVLYLEAEAAGLRGTGIGCYFDDALHSMLGLSGHAWQSLYHFTVGGALDDSRLRTLPPYAHLSGRKNY</sequence>
<protein>
    <submittedName>
        <fullName evidence="2">Nitroreductase</fullName>
    </submittedName>
    <submittedName>
        <fullName evidence="3">SagB-type dehydrogenase family enzyme</fullName>
    </submittedName>
</protein>
<dbReference type="InterPro" id="IPR000415">
    <property type="entry name" value="Nitroreductase-like"/>
</dbReference>
<dbReference type="Gene3D" id="3.40.109.10">
    <property type="entry name" value="NADH Oxidase"/>
    <property type="match status" value="2"/>
</dbReference>
<dbReference type="Proteomes" id="UP000034156">
    <property type="component" value="Chromosome"/>
</dbReference>
<dbReference type="Pfam" id="PF00881">
    <property type="entry name" value="Nitroreductase"/>
    <property type="match status" value="1"/>
</dbReference>
<evidence type="ECO:0000313" key="5">
    <source>
        <dbReference type="Proteomes" id="UP000324176"/>
    </source>
</evidence>